<comment type="catalytic activity">
    <reaction evidence="9">
        <text>L-seryl-[protein] + ATP = O-phospho-L-seryl-[protein] + ADP + H(+)</text>
        <dbReference type="Rhea" id="RHEA:17989"/>
        <dbReference type="Rhea" id="RHEA-COMP:9863"/>
        <dbReference type="Rhea" id="RHEA-COMP:11604"/>
        <dbReference type="ChEBI" id="CHEBI:15378"/>
        <dbReference type="ChEBI" id="CHEBI:29999"/>
        <dbReference type="ChEBI" id="CHEBI:30616"/>
        <dbReference type="ChEBI" id="CHEBI:83421"/>
        <dbReference type="ChEBI" id="CHEBI:456216"/>
        <dbReference type="EC" id="2.7.11.1"/>
    </reaction>
</comment>
<sequence>MEINASSHWTERFVLRGGSSTGVTTGDEPLVHVLNDEDTDEGGAFGSTDEEILVAESIAKIDFVSLGHLVCFLVLWDAWFGFGHFLRTLGFGWLPWAVCMFGSLGTFDGGEWLFWFRLVGFYVWLRFQFVWLGKSSPRFYVAEILLALEYLRMLGIIYKDLKTENVLVRDDGWSYNALRF</sequence>
<gene>
    <name evidence="12" type="ORF">GIB67_015685</name>
</gene>
<evidence type="ECO:0000256" key="1">
    <source>
        <dbReference type="ARBA" id="ARBA00009903"/>
    </source>
</evidence>
<comment type="caution">
    <text evidence="12">The sequence shown here is derived from an EMBL/GenBank/DDBJ whole genome shotgun (WGS) entry which is preliminary data.</text>
</comment>
<keyword evidence="10" id="KW-0812">Transmembrane</keyword>
<dbReference type="InterPro" id="IPR008271">
    <property type="entry name" value="Ser/Thr_kinase_AS"/>
</dbReference>
<organism evidence="12 13">
    <name type="scientific">Kingdonia uniflora</name>
    <dbReference type="NCBI Taxonomy" id="39325"/>
    <lineage>
        <taxon>Eukaryota</taxon>
        <taxon>Viridiplantae</taxon>
        <taxon>Streptophyta</taxon>
        <taxon>Embryophyta</taxon>
        <taxon>Tracheophyta</taxon>
        <taxon>Spermatophyta</taxon>
        <taxon>Magnoliopsida</taxon>
        <taxon>Ranunculales</taxon>
        <taxon>Circaeasteraceae</taxon>
        <taxon>Kingdonia</taxon>
    </lineage>
</organism>
<evidence type="ECO:0000256" key="9">
    <source>
        <dbReference type="ARBA" id="ARBA00048679"/>
    </source>
</evidence>
<dbReference type="OrthoDB" id="1930859at2759"/>
<feature type="domain" description="Protein kinase" evidence="11">
    <location>
        <begin position="1"/>
        <end position="180"/>
    </location>
</feature>
<dbReference type="InterPro" id="IPR000719">
    <property type="entry name" value="Prot_kinase_dom"/>
</dbReference>
<dbReference type="PROSITE" id="PS00108">
    <property type="entry name" value="PROTEIN_KINASE_ST"/>
    <property type="match status" value="1"/>
</dbReference>
<dbReference type="GO" id="GO:0004674">
    <property type="term" value="F:protein serine/threonine kinase activity"/>
    <property type="evidence" value="ECO:0007669"/>
    <property type="project" value="UniProtKB-KW"/>
</dbReference>
<keyword evidence="5" id="KW-0547">Nucleotide-binding</keyword>
<evidence type="ECO:0000256" key="3">
    <source>
        <dbReference type="ARBA" id="ARBA00022527"/>
    </source>
</evidence>
<dbReference type="PROSITE" id="PS50011">
    <property type="entry name" value="PROTEIN_KINASE_DOM"/>
    <property type="match status" value="1"/>
</dbReference>
<dbReference type="Gene3D" id="1.10.510.10">
    <property type="entry name" value="Transferase(Phosphotransferase) domain 1"/>
    <property type="match status" value="1"/>
</dbReference>
<dbReference type="InterPro" id="IPR011009">
    <property type="entry name" value="Kinase-like_dom_sf"/>
</dbReference>
<keyword evidence="10" id="KW-0472">Membrane</keyword>
<dbReference type="EMBL" id="JACGCM010000560">
    <property type="protein sequence ID" value="KAF6170733.1"/>
    <property type="molecule type" value="Genomic_DNA"/>
</dbReference>
<evidence type="ECO:0000256" key="2">
    <source>
        <dbReference type="ARBA" id="ARBA00012513"/>
    </source>
</evidence>
<keyword evidence="7" id="KW-0067">ATP-binding</keyword>
<keyword evidence="10" id="KW-1133">Transmembrane helix</keyword>
<dbReference type="AlphaFoldDB" id="A0A7J7NUE9"/>
<keyword evidence="3" id="KW-0723">Serine/threonine-protein kinase</keyword>
<evidence type="ECO:0000313" key="12">
    <source>
        <dbReference type="EMBL" id="KAF6170733.1"/>
    </source>
</evidence>
<protein>
    <recommendedName>
        <fullName evidence="2">non-specific serine/threonine protein kinase</fullName>
        <ecNumber evidence="2">2.7.11.1</ecNumber>
    </recommendedName>
</protein>
<dbReference type="EC" id="2.7.11.1" evidence="2"/>
<reference evidence="12 13" key="1">
    <citation type="journal article" date="2020" name="IScience">
        <title>Genome Sequencing of the Endangered Kingdonia uniflora (Circaeasteraceae, Ranunculales) Reveals Potential Mechanisms of Evolutionary Specialization.</title>
        <authorList>
            <person name="Sun Y."/>
            <person name="Deng T."/>
            <person name="Zhang A."/>
            <person name="Moore M.J."/>
            <person name="Landis J.B."/>
            <person name="Lin N."/>
            <person name="Zhang H."/>
            <person name="Zhang X."/>
            <person name="Huang J."/>
            <person name="Zhang X."/>
            <person name="Sun H."/>
            <person name="Wang H."/>
        </authorList>
    </citation>
    <scope>NUCLEOTIDE SEQUENCE [LARGE SCALE GENOMIC DNA]</scope>
    <source>
        <strain evidence="12">TB1705</strain>
        <tissue evidence="12">Leaf</tissue>
    </source>
</reference>
<evidence type="ECO:0000256" key="5">
    <source>
        <dbReference type="ARBA" id="ARBA00022741"/>
    </source>
</evidence>
<evidence type="ECO:0000259" key="11">
    <source>
        <dbReference type="PROSITE" id="PS50011"/>
    </source>
</evidence>
<evidence type="ECO:0000256" key="7">
    <source>
        <dbReference type="ARBA" id="ARBA00022840"/>
    </source>
</evidence>
<keyword evidence="13" id="KW-1185">Reference proteome</keyword>
<dbReference type="PANTHER" id="PTHR45637">
    <property type="entry name" value="FLIPPASE KINASE 1-RELATED"/>
    <property type="match status" value="1"/>
</dbReference>
<dbReference type="SUPFAM" id="SSF56112">
    <property type="entry name" value="Protein kinase-like (PK-like)"/>
    <property type="match status" value="1"/>
</dbReference>
<feature type="transmembrane region" description="Helical" evidence="10">
    <location>
        <begin position="63"/>
        <end position="82"/>
    </location>
</feature>
<comment type="catalytic activity">
    <reaction evidence="8">
        <text>L-threonyl-[protein] + ATP = O-phospho-L-threonyl-[protein] + ADP + H(+)</text>
        <dbReference type="Rhea" id="RHEA:46608"/>
        <dbReference type="Rhea" id="RHEA-COMP:11060"/>
        <dbReference type="Rhea" id="RHEA-COMP:11605"/>
        <dbReference type="ChEBI" id="CHEBI:15378"/>
        <dbReference type="ChEBI" id="CHEBI:30013"/>
        <dbReference type="ChEBI" id="CHEBI:30616"/>
        <dbReference type="ChEBI" id="CHEBI:61977"/>
        <dbReference type="ChEBI" id="CHEBI:456216"/>
        <dbReference type="EC" id="2.7.11.1"/>
    </reaction>
</comment>
<name>A0A7J7NUE9_9MAGN</name>
<evidence type="ECO:0000313" key="13">
    <source>
        <dbReference type="Proteomes" id="UP000541444"/>
    </source>
</evidence>
<evidence type="ECO:0000256" key="6">
    <source>
        <dbReference type="ARBA" id="ARBA00022777"/>
    </source>
</evidence>
<dbReference type="Proteomes" id="UP000541444">
    <property type="component" value="Unassembled WGS sequence"/>
</dbReference>
<proteinExistence type="inferred from homology"/>
<accession>A0A7J7NUE9</accession>
<evidence type="ECO:0000256" key="4">
    <source>
        <dbReference type="ARBA" id="ARBA00022679"/>
    </source>
</evidence>
<keyword evidence="6" id="KW-0418">Kinase</keyword>
<evidence type="ECO:0000256" key="8">
    <source>
        <dbReference type="ARBA" id="ARBA00047899"/>
    </source>
</evidence>
<comment type="similarity">
    <text evidence="1">Belongs to the protein kinase superfamily. AGC Ser/Thr protein kinase family.</text>
</comment>
<evidence type="ECO:0000256" key="10">
    <source>
        <dbReference type="SAM" id="Phobius"/>
    </source>
</evidence>
<feature type="transmembrane region" description="Helical" evidence="10">
    <location>
        <begin position="113"/>
        <end position="132"/>
    </location>
</feature>
<keyword evidence="4" id="KW-0808">Transferase</keyword>
<dbReference type="GO" id="GO:0005524">
    <property type="term" value="F:ATP binding"/>
    <property type="evidence" value="ECO:0007669"/>
    <property type="project" value="UniProtKB-KW"/>
</dbReference>